<evidence type="ECO:0000313" key="3">
    <source>
        <dbReference type="Proteomes" id="UP001596328"/>
    </source>
</evidence>
<protein>
    <submittedName>
        <fullName evidence="2">NADH-ubiquinone oxidoreductase-F iron-sulfur binding region domain-containing protein</fullName>
    </submittedName>
</protein>
<proteinExistence type="predicted"/>
<accession>A0ABD5RYN3</accession>
<dbReference type="Gene3D" id="1.20.1440.230">
    <property type="entry name" value="NADH-ubiquinone oxidoreductase 51kDa subunit, iron-sulphur binding domain"/>
    <property type="match status" value="1"/>
</dbReference>
<keyword evidence="3" id="KW-1185">Reference proteome</keyword>
<dbReference type="InterPro" id="IPR019575">
    <property type="entry name" value="Nuop51_4Fe4S-bd"/>
</dbReference>
<dbReference type="InterPro" id="IPR037207">
    <property type="entry name" value="Nuop51_4Fe4S-bd_sf"/>
</dbReference>
<sequence length="74" mass="8151">QLTELLRDIYGGEYDDAKLRELARVARESSTCSFGREAARTVLTGMNRFDNEFAAHAEGDCPAGECGRGEELHS</sequence>
<dbReference type="AlphaFoldDB" id="A0ABD5RYN3"/>
<comment type="caution">
    <text evidence="2">The sequence shown here is derived from an EMBL/GenBank/DDBJ whole genome shotgun (WGS) entry which is preliminary data.</text>
</comment>
<evidence type="ECO:0000313" key="2">
    <source>
        <dbReference type="EMBL" id="MFC6724405.1"/>
    </source>
</evidence>
<evidence type="ECO:0000259" key="1">
    <source>
        <dbReference type="Pfam" id="PF10589"/>
    </source>
</evidence>
<reference evidence="2 3" key="1">
    <citation type="journal article" date="2019" name="Int. J. Syst. Evol. Microbiol.">
        <title>The Global Catalogue of Microorganisms (GCM) 10K type strain sequencing project: providing services to taxonomists for standard genome sequencing and annotation.</title>
        <authorList>
            <consortium name="The Broad Institute Genomics Platform"/>
            <consortium name="The Broad Institute Genome Sequencing Center for Infectious Disease"/>
            <person name="Wu L."/>
            <person name="Ma J."/>
        </authorList>
    </citation>
    <scope>NUCLEOTIDE SEQUENCE [LARGE SCALE GENOMIC DNA]</scope>
    <source>
        <strain evidence="2 3">NBRC 111368</strain>
    </source>
</reference>
<dbReference type="Pfam" id="PF10589">
    <property type="entry name" value="NADH_4Fe-4S"/>
    <property type="match status" value="1"/>
</dbReference>
<dbReference type="SUPFAM" id="SSF140490">
    <property type="entry name" value="Nqo1C-terminal domain-like"/>
    <property type="match status" value="1"/>
</dbReference>
<dbReference type="Proteomes" id="UP001596328">
    <property type="component" value="Unassembled WGS sequence"/>
</dbReference>
<feature type="domain" description="NADH-ubiquinone oxidoreductase 51kDa subunit iron-sulphur binding" evidence="1">
    <location>
        <begin position="1"/>
        <end position="56"/>
    </location>
</feature>
<gene>
    <name evidence="2" type="ORF">ACFQE1_08470</name>
</gene>
<organism evidence="2 3">
    <name type="scientific">Halobium palmae</name>
    <dbReference type="NCBI Taxonomy" id="1776492"/>
    <lineage>
        <taxon>Archaea</taxon>
        <taxon>Methanobacteriati</taxon>
        <taxon>Methanobacteriota</taxon>
        <taxon>Stenosarchaea group</taxon>
        <taxon>Halobacteria</taxon>
        <taxon>Halobacteriales</taxon>
        <taxon>Haloferacaceae</taxon>
        <taxon>Halobium</taxon>
    </lineage>
</organism>
<feature type="non-terminal residue" evidence="2">
    <location>
        <position position="1"/>
    </location>
</feature>
<dbReference type="EMBL" id="JBHSWU010000172">
    <property type="protein sequence ID" value="MFC6724405.1"/>
    <property type="molecule type" value="Genomic_DNA"/>
</dbReference>
<name>A0ABD5RYN3_9EURY</name>